<evidence type="ECO:0000313" key="3">
    <source>
        <dbReference type="Proteomes" id="UP000429552"/>
    </source>
</evidence>
<feature type="compositionally biased region" description="Low complexity" evidence="1">
    <location>
        <begin position="1"/>
        <end position="17"/>
    </location>
</feature>
<accession>A0A640TLC0</accession>
<dbReference type="EMBL" id="BLIP01000001">
    <property type="protein sequence ID" value="GFE22745.1"/>
    <property type="molecule type" value="Genomic_DNA"/>
</dbReference>
<evidence type="ECO:0000256" key="1">
    <source>
        <dbReference type="SAM" id="MobiDB-lite"/>
    </source>
</evidence>
<comment type="caution">
    <text evidence="2">The sequence shown here is derived from an EMBL/GenBank/DDBJ whole genome shotgun (WGS) entry which is preliminary data.</text>
</comment>
<proteinExistence type="predicted"/>
<feature type="region of interest" description="Disordered" evidence="1">
    <location>
        <begin position="1"/>
        <end position="181"/>
    </location>
</feature>
<reference evidence="2 3" key="1">
    <citation type="submission" date="2019-12" db="EMBL/GenBank/DDBJ databases">
        <title>Whole genome shotgun sequence of Streptomyces libani subsp. libani NBRC 13452.</title>
        <authorList>
            <person name="Ichikawa N."/>
            <person name="Kimura A."/>
            <person name="Kitahashi Y."/>
            <person name="Komaki H."/>
            <person name="Tamura T."/>
        </authorList>
    </citation>
    <scope>NUCLEOTIDE SEQUENCE [LARGE SCALE GENOMIC DNA]</scope>
    <source>
        <strain evidence="2 3">NBRC 13452</strain>
    </source>
</reference>
<feature type="compositionally biased region" description="Basic and acidic residues" evidence="1">
    <location>
        <begin position="62"/>
        <end position="75"/>
    </location>
</feature>
<evidence type="ECO:0000313" key="2">
    <source>
        <dbReference type="EMBL" id="GFE22745.1"/>
    </source>
</evidence>
<dbReference type="AlphaFoldDB" id="A0A640TLC0"/>
<feature type="compositionally biased region" description="Basic and acidic residues" evidence="1">
    <location>
        <begin position="108"/>
        <end position="125"/>
    </location>
</feature>
<protein>
    <submittedName>
        <fullName evidence="2">Uncharacterized protein</fullName>
    </submittedName>
</protein>
<feature type="compositionally biased region" description="Basic and acidic residues" evidence="1">
    <location>
        <begin position="138"/>
        <end position="181"/>
    </location>
</feature>
<name>A0A640TLC0_STRNI</name>
<dbReference type="Proteomes" id="UP000429552">
    <property type="component" value="Unassembled WGS sequence"/>
</dbReference>
<gene>
    <name evidence="2" type="ORF">Sliba_31980</name>
</gene>
<organism evidence="2 3">
    <name type="scientific">Streptomyces nigrescens</name>
    <dbReference type="NCBI Taxonomy" id="1920"/>
    <lineage>
        <taxon>Bacteria</taxon>
        <taxon>Bacillati</taxon>
        <taxon>Actinomycetota</taxon>
        <taxon>Actinomycetes</taxon>
        <taxon>Kitasatosporales</taxon>
        <taxon>Streptomycetaceae</taxon>
        <taxon>Streptomyces</taxon>
    </lineage>
</organism>
<sequence length="223" mass="23547">MQGLVVDDPDLADPVGLEHPPGPELDAGTGQDQPAQQHGDQEPGERGAGGLHPAGDEEVDGEDRGGELDAGRDAGGEPLEAGAVRTGEVPQDQAGQREVDLPEDEGLEDRLQPEAERGGGQEEGRGVGGLAQTGGLAREVDQQREQCRVDQHADDFERAEREPGGRYEEQGGERRVGGRKVPLGDREAVEITAGGGGRALSAVDRYVGHRQRLDLVEHPESGE</sequence>